<feature type="transmembrane region" description="Helical" evidence="17">
    <location>
        <begin position="294"/>
        <end position="311"/>
    </location>
</feature>
<dbReference type="InterPro" id="IPR018000">
    <property type="entry name" value="Neurotransmitter_ion_chnl_CS"/>
</dbReference>
<evidence type="ECO:0000256" key="9">
    <source>
        <dbReference type="ARBA" id="ARBA00023136"/>
    </source>
</evidence>
<protein>
    <submittedName>
        <fullName evidence="21">Acetylcholine receptor subunit alpha-type acr-16 isoform X5</fullName>
    </submittedName>
</protein>
<evidence type="ECO:0000256" key="3">
    <source>
        <dbReference type="ARBA" id="ARBA00022448"/>
    </source>
</evidence>
<dbReference type="Gene3D" id="1.20.58.390">
    <property type="entry name" value="Neurotransmitter-gated ion-channel transmembrane domain"/>
    <property type="match status" value="3"/>
</dbReference>
<comment type="similarity">
    <text evidence="2">Belongs to the ligand-gated ion channel (TC 1.A.9) family. Acetylcholine receptor (TC 1.A.9.1) subfamily.</text>
</comment>
<keyword evidence="15 17" id="KW-0407">Ion channel</keyword>
<keyword evidence="9 17" id="KW-0472">Membrane</keyword>
<evidence type="ECO:0000256" key="16">
    <source>
        <dbReference type="ARBA" id="ARBA00034104"/>
    </source>
</evidence>
<feature type="transmembrane region" description="Helical" evidence="17">
    <location>
        <begin position="233"/>
        <end position="252"/>
    </location>
</feature>
<keyword evidence="12" id="KW-0325">Glycoprotein</keyword>
<dbReference type="Gene3D" id="2.70.170.10">
    <property type="entry name" value="Neurotransmitter-gated ion-channel ligand-binding domain"/>
    <property type="match status" value="1"/>
</dbReference>
<dbReference type="FunFam" id="2.70.170.10:FF:000016">
    <property type="entry name" value="Nicotinic acetylcholine receptor subunit"/>
    <property type="match status" value="1"/>
</dbReference>
<dbReference type="FunFam" id="1.20.58.390:FF:000059">
    <property type="entry name" value="Nicotinic acetylcholine receptor alpha6, isoform D"/>
    <property type="match status" value="1"/>
</dbReference>
<sequence>MDSPLALLLLIFFVIIKESCQGPHEKRLLNHLLSTYNTLERPVANESEPLEVKFGLTLQQIIDVDEKNQILTTNAWLNLEWNDYNLQWNDSEYGGVKDLRITPNKLWKPDVLMYNSADEGFDGTYHTNIVVKHNGSCLYVPPGIFKSTCKIDITWFPFDDQHCEMKFGSWTYDGNQLDLVLNSEDGGDLSDFITNGEWYLLAMPGQKNTITYACCPEPYVDVTFTIQIRRRTLYYFFNLIVPCVLISSMALLGFTLPPDSGEKLTLGVTILLSLTVFLNLVAESMPTTSDAVPLIGVTILLSLTVFLNLVAETLPQVSDAIPLLGTYFNCIMFMVASSVVLTVVVLNYHHRTADIHEMPPWIKSVFLQWLPWILRMGRPGRKITRKTILLSNRMKELELKERSSKSLLANVLDIDDDFRHTISGSQTAIGSSASFGRPTTVEEHHNTIGFNHKDLHLILKELQFITARMRKADDEAELISDWKFAAMVVDRFCLIIFTLFTIIATVTVLLSAPHIIVQ</sequence>
<evidence type="ECO:0000313" key="21">
    <source>
        <dbReference type="RefSeq" id="XP_037884143.1"/>
    </source>
</evidence>
<keyword evidence="7" id="KW-0770">Synapse</keyword>
<evidence type="ECO:0000256" key="1">
    <source>
        <dbReference type="ARBA" id="ARBA00003328"/>
    </source>
</evidence>
<gene>
    <name evidence="21" type="primary">LOC119634189</name>
</gene>
<dbReference type="CDD" id="cd19051">
    <property type="entry name" value="LGIC_TM_cation"/>
    <property type="match status" value="1"/>
</dbReference>
<dbReference type="FunFam" id="1.20.58.390:FF:000058">
    <property type="entry name" value="Nicotinic acetylcholine receptor alpha6, isoform D"/>
    <property type="match status" value="1"/>
</dbReference>
<keyword evidence="4" id="KW-1003">Cell membrane</keyword>
<feature type="signal peptide" evidence="17">
    <location>
        <begin position="1"/>
        <end position="21"/>
    </location>
</feature>
<evidence type="ECO:0000256" key="11">
    <source>
        <dbReference type="ARBA" id="ARBA00023170"/>
    </source>
</evidence>
<organism evidence="20 21">
    <name type="scientific">Glossina fuscipes</name>
    <dbReference type="NCBI Taxonomy" id="7396"/>
    <lineage>
        <taxon>Eukaryota</taxon>
        <taxon>Metazoa</taxon>
        <taxon>Ecdysozoa</taxon>
        <taxon>Arthropoda</taxon>
        <taxon>Hexapoda</taxon>
        <taxon>Insecta</taxon>
        <taxon>Pterygota</taxon>
        <taxon>Neoptera</taxon>
        <taxon>Endopterygota</taxon>
        <taxon>Diptera</taxon>
        <taxon>Brachycera</taxon>
        <taxon>Muscomorpha</taxon>
        <taxon>Hippoboscoidea</taxon>
        <taxon>Glossinidae</taxon>
        <taxon>Glossina</taxon>
    </lineage>
</organism>
<dbReference type="PANTHER" id="PTHR18945">
    <property type="entry name" value="NEUROTRANSMITTER GATED ION CHANNEL"/>
    <property type="match status" value="1"/>
</dbReference>
<keyword evidence="20" id="KW-1185">Reference proteome</keyword>
<dbReference type="InterPro" id="IPR036734">
    <property type="entry name" value="Neur_chan_lig-bd_sf"/>
</dbReference>
<dbReference type="PRINTS" id="PR00254">
    <property type="entry name" value="NICOTINICR"/>
</dbReference>
<evidence type="ECO:0000256" key="4">
    <source>
        <dbReference type="ARBA" id="ARBA00022475"/>
    </source>
</evidence>
<evidence type="ECO:0000256" key="5">
    <source>
        <dbReference type="ARBA" id="ARBA00022692"/>
    </source>
</evidence>
<evidence type="ECO:0000256" key="7">
    <source>
        <dbReference type="ARBA" id="ARBA00023018"/>
    </source>
</evidence>
<evidence type="ECO:0000256" key="12">
    <source>
        <dbReference type="ARBA" id="ARBA00023180"/>
    </source>
</evidence>
<dbReference type="GeneID" id="119634189"/>
<keyword evidence="3 17" id="KW-0813">Transport</keyword>
<name>A0A8U0WGR4_9MUSC</name>
<evidence type="ECO:0000256" key="10">
    <source>
        <dbReference type="ARBA" id="ARBA00023157"/>
    </source>
</evidence>
<dbReference type="InterPro" id="IPR006201">
    <property type="entry name" value="Neur_channel"/>
</dbReference>
<dbReference type="SUPFAM" id="SSF90112">
    <property type="entry name" value="Neurotransmitter-gated ion-channel transmembrane pore"/>
    <property type="match status" value="2"/>
</dbReference>
<feature type="transmembrane region" description="Helical" evidence="17">
    <location>
        <begin position="492"/>
        <end position="516"/>
    </location>
</feature>
<dbReference type="AlphaFoldDB" id="A0A8U0WGR4"/>
<dbReference type="InterPro" id="IPR006202">
    <property type="entry name" value="Neur_chan_lig-bd"/>
</dbReference>
<dbReference type="CDD" id="cd18997">
    <property type="entry name" value="LGIC_ECD_nAChR"/>
    <property type="match status" value="1"/>
</dbReference>
<comment type="function">
    <text evidence="1">After binding acetylcholine, the AChR responds by an extensive change in conformation that affects all subunits and leads to opening of an ion-conducting channel across the plasma membrane.</text>
</comment>
<evidence type="ECO:0000256" key="14">
    <source>
        <dbReference type="ARBA" id="ARBA00023286"/>
    </source>
</evidence>
<keyword evidence="5 17" id="KW-0812">Transmembrane</keyword>
<keyword evidence="17" id="KW-0732">Signal</keyword>
<evidence type="ECO:0000259" key="18">
    <source>
        <dbReference type="Pfam" id="PF02931"/>
    </source>
</evidence>
<reference evidence="21" key="1">
    <citation type="submission" date="2025-08" db="UniProtKB">
        <authorList>
            <consortium name="RefSeq"/>
        </authorList>
    </citation>
    <scope>IDENTIFICATION</scope>
    <source>
        <tissue evidence="21">Whole body pupa</tissue>
    </source>
</reference>
<feature type="domain" description="Neurotransmitter-gated ion-channel ligand-binding" evidence="18">
    <location>
        <begin position="25"/>
        <end position="232"/>
    </location>
</feature>
<evidence type="ECO:0000256" key="15">
    <source>
        <dbReference type="ARBA" id="ARBA00023303"/>
    </source>
</evidence>
<proteinExistence type="inferred from homology"/>
<evidence type="ECO:0000256" key="13">
    <source>
        <dbReference type="ARBA" id="ARBA00023257"/>
    </source>
</evidence>
<evidence type="ECO:0000256" key="6">
    <source>
        <dbReference type="ARBA" id="ARBA00022989"/>
    </source>
</evidence>
<dbReference type="PROSITE" id="PS00236">
    <property type="entry name" value="NEUROTR_ION_CHANNEL"/>
    <property type="match status" value="1"/>
</dbReference>
<dbReference type="Pfam" id="PF02931">
    <property type="entry name" value="Neur_chan_LBD"/>
    <property type="match status" value="1"/>
</dbReference>
<dbReference type="InterPro" id="IPR038050">
    <property type="entry name" value="Neuro_actylchol_rec"/>
</dbReference>
<evidence type="ECO:0000256" key="2">
    <source>
        <dbReference type="ARBA" id="ARBA00009237"/>
    </source>
</evidence>
<feature type="domain" description="Neurotransmitter-gated ion-channel transmembrane" evidence="19">
    <location>
        <begin position="296"/>
        <end position="508"/>
    </location>
</feature>
<feature type="chain" id="PRO_5035961478" evidence="17">
    <location>
        <begin position="22"/>
        <end position="518"/>
    </location>
</feature>
<dbReference type="InterPro" id="IPR036719">
    <property type="entry name" value="Neuro-gated_channel_TM_sf"/>
</dbReference>
<evidence type="ECO:0000259" key="19">
    <source>
        <dbReference type="Pfam" id="PF02932"/>
    </source>
</evidence>
<dbReference type="GO" id="GO:0004888">
    <property type="term" value="F:transmembrane signaling receptor activity"/>
    <property type="evidence" value="ECO:0007669"/>
    <property type="project" value="InterPro"/>
</dbReference>
<keyword evidence="14" id="KW-1071">Ligand-gated ion channel</keyword>
<keyword evidence="10" id="KW-1015">Disulfide bond</keyword>
<dbReference type="Proteomes" id="UP000092443">
    <property type="component" value="Unplaced"/>
</dbReference>
<dbReference type="InterPro" id="IPR002394">
    <property type="entry name" value="Nicotinic_acetylcholine_rcpt"/>
</dbReference>
<evidence type="ECO:0000256" key="8">
    <source>
        <dbReference type="ARBA" id="ARBA00023065"/>
    </source>
</evidence>
<keyword evidence="8 17" id="KW-0406">Ion transport</keyword>
<dbReference type="PRINTS" id="PR00252">
    <property type="entry name" value="NRIONCHANNEL"/>
</dbReference>
<feature type="transmembrane region" description="Helical" evidence="17">
    <location>
        <begin position="323"/>
        <end position="348"/>
    </location>
</feature>
<dbReference type="GO" id="GO:0022848">
    <property type="term" value="F:acetylcholine-gated monoatomic cation-selective channel activity"/>
    <property type="evidence" value="ECO:0007669"/>
    <property type="project" value="InterPro"/>
</dbReference>
<keyword evidence="6 17" id="KW-1133">Transmembrane helix</keyword>
<dbReference type="InterPro" id="IPR006029">
    <property type="entry name" value="Neurotrans-gated_channel_TM"/>
</dbReference>
<feature type="transmembrane region" description="Helical" evidence="17">
    <location>
        <begin position="264"/>
        <end position="282"/>
    </location>
</feature>
<evidence type="ECO:0000256" key="17">
    <source>
        <dbReference type="RuleBase" id="RU000687"/>
    </source>
</evidence>
<dbReference type="SUPFAM" id="SSF63712">
    <property type="entry name" value="Nicotinic receptor ligand binding domain-like"/>
    <property type="match status" value="1"/>
</dbReference>
<evidence type="ECO:0000313" key="20">
    <source>
        <dbReference type="Proteomes" id="UP000092443"/>
    </source>
</evidence>
<keyword evidence="13" id="KW-0628">Postsynaptic cell membrane</keyword>
<dbReference type="Pfam" id="PF02932">
    <property type="entry name" value="Neur_chan_memb"/>
    <property type="match status" value="1"/>
</dbReference>
<keyword evidence="11 21" id="KW-0675">Receptor</keyword>
<comment type="subcellular location">
    <subcellularLocation>
        <location evidence="16">Postsynaptic cell membrane</location>
        <topology evidence="16">Multi-pass membrane protein</topology>
    </subcellularLocation>
</comment>
<dbReference type="RefSeq" id="XP_037884143.1">
    <property type="nucleotide sequence ID" value="XM_038028215.1"/>
</dbReference>
<dbReference type="NCBIfam" id="TIGR00860">
    <property type="entry name" value="LIC"/>
    <property type="match status" value="1"/>
</dbReference>
<dbReference type="FunFam" id="1.20.58.390:FF:000064">
    <property type="entry name" value="Neuronal acetylcholine receptor subunit alpha-7"/>
    <property type="match status" value="1"/>
</dbReference>
<accession>A0A8U0WGR4</accession>
<dbReference type="GO" id="GO:0045211">
    <property type="term" value="C:postsynaptic membrane"/>
    <property type="evidence" value="ECO:0007669"/>
    <property type="project" value="UniProtKB-SubCell"/>
</dbReference>